<dbReference type="InterPro" id="IPR050309">
    <property type="entry name" value="Type-B_Carboxylest/Lipase"/>
</dbReference>
<dbReference type="Gene3D" id="3.40.50.1820">
    <property type="entry name" value="alpha/beta hydrolase"/>
    <property type="match status" value="1"/>
</dbReference>
<evidence type="ECO:0000313" key="6">
    <source>
        <dbReference type="Proteomes" id="UP000327013"/>
    </source>
</evidence>
<feature type="signal peptide" evidence="3">
    <location>
        <begin position="1"/>
        <end position="17"/>
    </location>
</feature>
<dbReference type="EMBL" id="VIBQ01000010">
    <property type="protein sequence ID" value="KAB8339114.1"/>
    <property type="molecule type" value="Genomic_DNA"/>
</dbReference>
<keyword evidence="6" id="KW-1185">Reference proteome</keyword>
<dbReference type="SUPFAM" id="SSF53474">
    <property type="entry name" value="alpha/beta-Hydrolases"/>
    <property type="match status" value="1"/>
</dbReference>
<proteinExistence type="inferred from homology"/>
<dbReference type="OrthoDB" id="1751020at2759"/>
<dbReference type="InterPro" id="IPR002018">
    <property type="entry name" value="CarbesteraseB"/>
</dbReference>
<dbReference type="InterPro" id="IPR019826">
    <property type="entry name" value="Carboxylesterase_B_AS"/>
</dbReference>
<evidence type="ECO:0000256" key="3">
    <source>
        <dbReference type="RuleBase" id="RU361235"/>
    </source>
</evidence>
<sequence length="573" mass="61128">MLFSTLILGACVTLVLGTKPKHQPPAEPCRTSQPTATIDIGVLHGTQTSLSYANAPVNKFLGVPYAQSPPIRFSPPSAPKKLARGSPLNVTAWKPACIQQFVYPALQQAFTKGVFNQPPPQESEDCLYINIYAPSTPSPAGGRAVLFWLFGGGLQFGHGGQPAYDGSAFAAYQDVIVVTFNYRTNVFGFPNSPQITGGDSNPGFLDQHFALEWVQRNIHAFGGNKDKVTIFGESAGALSADSLITSPAYVNKGAAPFRAAILQSGQFSYNSQPLPTQSESVVGWDTLVQKLNCSSSHSGDDLACARAAPALTIKKIVEENALSFATRPDSFTSVDNSALARQSGKFVKVPVLGGTDAQEGRVFEFGQSNLTSYLQSTFGKTAPQIIPSLQKAFAVGTEAGINTGYDRISEIFTLLTFQCGQALWANATFAQDVPTWRYYYNSSFPNIAFADNSGVYHSSEIQTVFETYSGGPIFPITPGQLGLLNTQKPPTAQQAALSSYMNAAWATFAKNPFAGPGWNRLGSFNGTDLGVLGGAMGQAGVTVIRQDQVDNKCRLLLPQFNAANPGVALPTKV</sequence>
<dbReference type="PROSITE" id="PS00122">
    <property type="entry name" value="CARBOXYLESTERASE_B_1"/>
    <property type="match status" value="1"/>
</dbReference>
<dbReference type="GO" id="GO:0016787">
    <property type="term" value="F:hydrolase activity"/>
    <property type="evidence" value="ECO:0007669"/>
    <property type="project" value="UniProtKB-KW"/>
</dbReference>
<dbReference type="PANTHER" id="PTHR11559">
    <property type="entry name" value="CARBOXYLESTERASE"/>
    <property type="match status" value="1"/>
</dbReference>
<name>A0A5N6KRR4_9ROSI</name>
<comment type="caution">
    <text evidence="5">The sequence shown here is derived from an EMBL/GenBank/DDBJ whole genome shotgun (WGS) entry which is preliminary data.</text>
</comment>
<reference evidence="5 6" key="1">
    <citation type="submission" date="2019-06" db="EMBL/GenBank/DDBJ databases">
        <title>A chromosomal-level reference genome of Carpinus fangiana (Coryloideae, Betulaceae).</title>
        <authorList>
            <person name="Yang X."/>
            <person name="Wang Z."/>
            <person name="Zhang L."/>
            <person name="Hao G."/>
            <person name="Liu J."/>
            <person name="Yang Y."/>
        </authorList>
    </citation>
    <scope>NUCLEOTIDE SEQUENCE [LARGE SCALE GENOMIC DNA]</scope>
    <source>
        <strain evidence="5">Cfa_2016G</strain>
        <tissue evidence="5">Leaf</tissue>
    </source>
</reference>
<keyword evidence="3" id="KW-0732">Signal</keyword>
<dbReference type="PROSITE" id="PS00941">
    <property type="entry name" value="CARBOXYLESTERASE_B_2"/>
    <property type="match status" value="1"/>
</dbReference>
<dbReference type="Proteomes" id="UP000327013">
    <property type="component" value="Unassembled WGS sequence"/>
</dbReference>
<gene>
    <name evidence="5" type="ORF">FH972_022050</name>
</gene>
<dbReference type="Pfam" id="PF00135">
    <property type="entry name" value="COesterase"/>
    <property type="match status" value="1"/>
</dbReference>
<evidence type="ECO:0000313" key="5">
    <source>
        <dbReference type="EMBL" id="KAB8339114.1"/>
    </source>
</evidence>
<feature type="chain" id="PRO_5024501220" description="Carboxylic ester hydrolase" evidence="3">
    <location>
        <begin position="18"/>
        <end position="573"/>
    </location>
</feature>
<dbReference type="EC" id="3.1.1.-" evidence="3"/>
<feature type="domain" description="Carboxylesterase type B" evidence="4">
    <location>
        <begin position="33"/>
        <end position="511"/>
    </location>
</feature>
<dbReference type="AlphaFoldDB" id="A0A5N6KRR4"/>
<evidence type="ECO:0000256" key="2">
    <source>
        <dbReference type="ARBA" id="ARBA00022801"/>
    </source>
</evidence>
<evidence type="ECO:0000259" key="4">
    <source>
        <dbReference type="Pfam" id="PF00135"/>
    </source>
</evidence>
<comment type="similarity">
    <text evidence="1 3">Belongs to the type-B carboxylesterase/lipase family.</text>
</comment>
<accession>A0A5N6KRR4</accession>
<dbReference type="InterPro" id="IPR019819">
    <property type="entry name" value="Carboxylesterase_B_CS"/>
</dbReference>
<organism evidence="5 6">
    <name type="scientific">Carpinus fangiana</name>
    <dbReference type="NCBI Taxonomy" id="176857"/>
    <lineage>
        <taxon>Eukaryota</taxon>
        <taxon>Viridiplantae</taxon>
        <taxon>Streptophyta</taxon>
        <taxon>Embryophyta</taxon>
        <taxon>Tracheophyta</taxon>
        <taxon>Spermatophyta</taxon>
        <taxon>Magnoliopsida</taxon>
        <taxon>eudicotyledons</taxon>
        <taxon>Gunneridae</taxon>
        <taxon>Pentapetalae</taxon>
        <taxon>rosids</taxon>
        <taxon>fabids</taxon>
        <taxon>Fagales</taxon>
        <taxon>Betulaceae</taxon>
        <taxon>Carpinus</taxon>
    </lineage>
</organism>
<protein>
    <recommendedName>
        <fullName evidence="3">Carboxylic ester hydrolase</fullName>
        <ecNumber evidence="3">3.1.1.-</ecNumber>
    </recommendedName>
</protein>
<keyword evidence="2 3" id="KW-0378">Hydrolase</keyword>
<dbReference type="InterPro" id="IPR029058">
    <property type="entry name" value="AB_hydrolase_fold"/>
</dbReference>
<evidence type="ECO:0000256" key="1">
    <source>
        <dbReference type="ARBA" id="ARBA00005964"/>
    </source>
</evidence>